<sequence length="272" mass="31456">MTYVDSPDKKQKHPHYEHRTLKLDLKDNEFSSKKFQSLRNYSTEDKIFESFSRIAMCLNEKPKPTIPTKDLNKVCLILMNDRDFKGKNLGVGPLNDGYLVGLKHHRFGFKVFYLFNCENQLFRTYLKFFLINTTDALTVFYSGRDDKIIEGIEFSDSTFSKIEINDLLMKNCNGKTRVLFITDSVCGKSVFNVEGCSNMISLSVKKSNLLSGYEIEKTHGIFTYYFCKITSDCPNITPNRLVERMNASLDRFDEEILCQLSNKELGDSSIFF</sequence>
<gene>
    <name evidence="1" type="ORF">M9Y10_019357</name>
</gene>
<comment type="caution">
    <text evidence="1">The sequence shown here is derived from an EMBL/GenBank/DDBJ whole genome shotgun (WGS) entry which is preliminary data.</text>
</comment>
<organism evidence="1 2">
    <name type="scientific">Tritrichomonas musculus</name>
    <dbReference type="NCBI Taxonomy" id="1915356"/>
    <lineage>
        <taxon>Eukaryota</taxon>
        <taxon>Metamonada</taxon>
        <taxon>Parabasalia</taxon>
        <taxon>Tritrichomonadida</taxon>
        <taxon>Tritrichomonadidae</taxon>
        <taxon>Tritrichomonas</taxon>
    </lineage>
</organism>
<accession>A0ABR2HKR5</accession>
<dbReference type="Proteomes" id="UP001470230">
    <property type="component" value="Unassembled WGS sequence"/>
</dbReference>
<dbReference type="EMBL" id="JAPFFF010000027">
    <property type="protein sequence ID" value="KAK8848297.1"/>
    <property type="molecule type" value="Genomic_DNA"/>
</dbReference>
<evidence type="ECO:0000313" key="1">
    <source>
        <dbReference type="EMBL" id="KAK8848297.1"/>
    </source>
</evidence>
<reference evidence="1 2" key="1">
    <citation type="submission" date="2024-04" db="EMBL/GenBank/DDBJ databases">
        <title>Tritrichomonas musculus Genome.</title>
        <authorList>
            <person name="Alves-Ferreira E."/>
            <person name="Grigg M."/>
            <person name="Lorenzi H."/>
            <person name="Galac M."/>
        </authorList>
    </citation>
    <scope>NUCLEOTIDE SEQUENCE [LARGE SCALE GENOMIC DNA]</scope>
    <source>
        <strain evidence="1 2">EAF2021</strain>
    </source>
</reference>
<protein>
    <submittedName>
        <fullName evidence="1">Uncharacterized protein</fullName>
    </submittedName>
</protein>
<proteinExistence type="predicted"/>
<evidence type="ECO:0000313" key="2">
    <source>
        <dbReference type="Proteomes" id="UP001470230"/>
    </source>
</evidence>
<name>A0ABR2HKR5_9EUKA</name>
<keyword evidence="2" id="KW-1185">Reference proteome</keyword>